<dbReference type="Proteomes" id="UP000503540">
    <property type="component" value="Chromosome"/>
</dbReference>
<dbReference type="AlphaFoldDB" id="A0A6G9Y610"/>
<evidence type="ECO:0000313" key="4">
    <source>
        <dbReference type="Proteomes" id="UP000503540"/>
    </source>
</evidence>
<feature type="signal peptide" evidence="2">
    <location>
        <begin position="1"/>
        <end position="32"/>
    </location>
</feature>
<dbReference type="RefSeq" id="WP_167471756.1">
    <property type="nucleotide sequence ID" value="NZ_CP046172.1"/>
</dbReference>
<feature type="chain" id="PRO_5026195577" evidence="2">
    <location>
        <begin position="33"/>
        <end position="357"/>
    </location>
</feature>
<keyword evidence="2" id="KW-0732">Signal</keyword>
<organism evidence="3 4">
    <name type="scientific">Nocardia arthritidis</name>
    <dbReference type="NCBI Taxonomy" id="228602"/>
    <lineage>
        <taxon>Bacteria</taxon>
        <taxon>Bacillati</taxon>
        <taxon>Actinomycetota</taxon>
        <taxon>Actinomycetes</taxon>
        <taxon>Mycobacteriales</taxon>
        <taxon>Nocardiaceae</taxon>
        <taxon>Nocardia</taxon>
    </lineage>
</organism>
<feature type="transmembrane region" description="Helical" evidence="1">
    <location>
        <begin position="326"/>
        <end position="345"/>
    </location>
</feature>
<keyword evidence="4" id="KW-1185">Reference proteome</keyword>
<name>A0A6G9Y610_9NOCA</name>
<keyword evidence="1" id="KW-0472">Membrane</keyword>
<gene>
    <name evidence="3" type="ORF">F5544_03040</name>
</gene>
<protein>
    <submittedName>
        <fullName evidence="3">DUF2330 domain-containing protein</fullName>
    </submittedName>
</protein>
<evidence type="ECO:0000256" key="2">
    <source>
        <dbReference type="SAM" id="SignalP"/>
    </source>
</evidence>
<keyword evidence="1" id="KW-1133">Transmembrane helix</keyword>
<sequence length="357" mass="37573">MRFAIIARLGTAAAVLLGCVGIGALAPASACACGGVIPKAGDLGSTATVNREVALLGWDGRRETIVMQLALRSGIDTAALIVPTPTPATVTAGAPQTFKELEARTAPQVVTHYRWLSKIGAGASSAAAPATAGPTVLGRVQLGPLEATTLTGGDLDGIRKWLTDNGYQTKPEVVDAMAPYLRDGWSFVAMRLTSDQPLSGALDPVRFEFDTDRLVYPMRMSAAAKSSQTVVLYVLGEHRMRRTDPDANKQSSDVEFADRATDFADADLARLSGGGHDYLTGLRVTIDNPAAISTDFTFAAADSDEPYHQIVERTENAEILGVPGGVILYGALATIGLFALAFILFPGRRGPRDGWAA</sequence>
<dbReference type="InterPro" id="IPR019283">
    <property type="entry name" value="DUF2330"/>
</dbReference>
<proteinExistence type="predicted"/>
<dbReference type="Pfam" id="PF10092">
    <property type="entry name" value="DUF2330"/>
    <property type="match status" value="1"/>
</dbReference>
<dbReference type="PROSITE" id="PS51257">
    <property type="entry name" value="PROKAR_LIPOPROTEIN"/>
    <property type="match status" value="1"/>
</dbReference>
<evidence type="ECO:0000313" key="3">
    <source>
        <dbReference type="EMBL" id="QIS08527.1"/>
    </source>
</evidence>
<dbReference type="KEGG" id="nah:F5544_03040"/>
<accession>A0A6G9Y610</accession>
<reference evidence="3 4" key="1">
    <citation type="journal article" date="2019" name="ACS Chem. Biol.">
        <title>Identification and Mobilization of a Cryptic Antibiotic Biosynthesis Gene Locus from a Human-Pathogenic Nocardia Isolate.</title>
        <authorList>
            <person name="Herisse M."/>
            <person name="Ishida K."/>
            <person name="Porter J.L."/>
            <person name="Howden B."/>
            <person name="Hertweck C."/>
            <person name="Stinear T.P."/>
            <person name="Pidot S.J."/>
        </authorList>
    </citation>
    <scope>NUCLEOTIDE SEQUENCE [LARGE SCALE GENOMIC DNA]</scope>
    <source>
        <strain evidence="3 4">AUSMDU00012717</strain>
    </source>
</reference>
<keyword evidence="1" id="KW-0812">Transmembrane</keyword>
<dbReference type="EMBL" id="CP046172">
    <property type="protein sequence ID" value="QIS08527.1"/>
    <property type="molecule type" value="Genomic_DNA"/>
</dbReference>
<evidence type="ECO:0000256" key="1">
    <source>
        <dbReference type="SAM" id="Phobius"/>
    </source>
</evidence>